<evidence type="ECO:0000256" key="9">
    <source>
        <dbReference type="ARBA" id="ARBA00023136"/>
    </source>
</evidence>
<evidence type="ECO:0000256" key="10">
    <source>
        <dbReference type="ARBA" id="ARBA00023170"/>
    </source>
</evidence>
<dbReference type="eggNOG" id="KOG0619">
    <property type="taxonomic scope" value="Eukaryota"/>
</dbReference>
<comment type="subcellular location">
    <subcellularLocation>
        <location evidence="1">Cell membrane</location>
        <topology evidence="1">Single-pass type I membrane protein</topology>
    </subcellularLocation>
</comment>
<dbReference type="InParanoid" id="M1BZU9"/>
<dbReference type="InterPro" id="IPR003591">
    <property type="entry name" value="Leu-rich_rpt_typical-subtyp"/>
</dbReference>
<evidence type="ECO:0000256" key="6">
    <source>
        <dbReference type="ARBA" id="ARBA00022729"/>
    </source>
</evidence>
<reference evidence="14" key="2">
    <citation type="submission" date="2015-06" db="UniProtKB">
        <authorList>
            <consortium name="EnsemblPlants"/>
        </authorList>
    </citation>
    <scope>IDENTIFICATION</scope>
    <source>
        <strain evidence="14">DM1-3 516 R44</strain>
    </source>
</reference>
<keyword evidence="5" id="KW-0812">Transmembrane</keyword>
<dbReference type="SUPFAM" id="SSF52047">
    <property type="entry name" value="RNI-like"/>
    <property type="match status" value="1"/>
</dbReference>
<name>M1BZU9_SOLTU</name>
<dbReference type="Pfam" id="PF00560">
    <property type="entry name" value="LRR_1"/>
    <property type="match status" value="8"/>
</dbReference>
<evidence type="ECO:0000256" key="7">
    <source>
        <dbReference type="ARBA" id="ARBA00022737"/>
    </source>
</evidence>
<dbReference type="PRINTS" id="PR00019">
    <property type="entry name" value="LEURICHRPT"/>
</dbReference>
<keyword evidence="10" id="KW-0675">Receptor</keyword>
<keyword evidence="9" id="KW-0472">Membrane</keyword>
<feature type="domain" description="Leucine-rich repeat-containing N-terminal plant-type" evidence="13">
    <location>
        <begin position="31"/>
        <end position="72"/>
    </location>
</feature>
<evidence type="ECO:0000313" key="14">
    <source>
        <dbReference type="EnsemblPlants" id="PGSC0003DMT400056743"/>
    </source>
</evidence>
<dbReference type="Gene3D" id="3.80.10.10">
    <property type="entry name" value="Ribonuclease Inhibitor"/>
    <property type="match status" value="4"/>
</dbReference>
<dbReference type="Proteomes" id="UP000011115">
    <property type="component" value="Unassembled WGS sequence"/>
</dbReference>
<keyword evidence="4" id="KW-0433">Leucine-rich repeat</keyword>
<feature type="signal peptide" evidence="12">
    <location>
        <begin position="1"/>
        <end position="27"/>
    </location>
</feature>
<evidence type="ECO:0000256" key="1">
    <source>
        <dbReference type="ARBA" id="ARBA00004251"/>
    </source>
</evidence>
<dbReference type="PANTHER" id="PTHR48061:SF19">
    <property type="entry name" value="RECEPTOR-LIKE PROTEIN 12"/>
    <property type="match status" value="1"/>
</dbReference>
<dbReference type="HOGENOM" id="CLU_000288_18_3_1"/>
<dbReference type="Gramene" id="PGSC0003DMT400056743">
    <property type="protein sequence ID" value="PGSC0003DMT400056743"/>
    <property type="gene ID" value="PGSC0003DMG400022068"/>
</dbReference>
<dbReference type="PaxDb" id="4113-PGSC0003DMT400056743"/>
<dbReference type="InterPro" id="IPR001611">
    <property type="entry name" value="Leu-rich_rpt"/>
</dbReference>
<dbReference type="AlphaFoldDB" id="M1BZU9"/>
<dbReference type="OMA" id="SIEIGFI"/>
<evidence type="ECO:0000256" key="3">
    <source>
        <dbReference type="ARBA" id="ARBA00022475"/>
    </source>
</evidence>
<dbReference type="GO" id="GO:0050832">
    <property type="term" value="P:defense response to fungus"/>
    <property type="evidence" value="ECO:0007669"/>
    <property type="project" value="UniProtKB-ARBA"/>
</dbReference>
<dbReference type="SMART" id="SM00369">
    <property type="entry name" value="LRR_TYP"/>
    <property type="match status" value="8"/>
</dbReference>
<dbReference type="GO" id="GO:0005886">
    <property type="term" value="C:plasma membrane"/>
    <property type="evidence" value="ECO:0007669"/>
    <property type="project" value="UniProtKB-SubCell"/>
</dbReference>
<keyword evidence="6 12" id="KW-0732">Signal</keyword>
<dbReference type="InterPro" id="IPR032675">
    <property type="entry name" value="LRR_dom_sf"/>
</dbReference>
<reference evidence="15" key="1">
    <citation type="journal article" date="2011" name="Nature">
        <title>Genome sequence and analysis of the tuber crop potato.</title>
        <authorList>
            <consortium name="The Potato Genome Sequencing Consortium"/>
        </authorList>
    </citation>
    <scope>NUCLEOTIDE SEQUENCE [LARGE SCALE GENOMIC DNA]</scope>
    <source>
        <strain evidence="15">cv. DM1-3 516 R44</strain>
    </source>
</reference>
<keyword evidence="7" id="KW-0677">Repeat</keyword>
<dbReference type="FunFam" id="3.80.10.10:FF:000213">
    <property type="entry name" value="Tyrosine-sulfated glycopeptide receptor 1"/>
    <property type="match status" value="1"/>
</dbReference>
<keyword evidence="8" id="KW-1133">Transmembrane helix</keyword>
<evidence type="ECO:0000256" key="8">
    <source>
        <dbReference type="ARBA" id="ARBA00022989"/>
    </source>
</evidence>
<dbReference type="SUPFAM" id="SSF52058">
    <property type="entry name" value="L domain-like"/>
    <property type="match status" value="1"/>
</dbReference>
<evidence type="ECO:0000256" key="2">
    <source>
        <dbReference type="ARBA" id="ARBA00009592"/>
    </source>
</evidence>
<organism evidence="14 15">
    <name type="scientific">Solanum tuberosum</name>
    <name type="common">Potato</name>
    <dbReference type="NCBI Taxonomy" id="4113"/>
    <lineage>
        <taxon>Eukaryota</taxon>
        <taxon>Viridiplantae</taxon>
        <taxon>Streptophyta</taxon>
        <taxon>Embryophyta</taxon>
        <taxon>Tracheophyta</taxon>
        <taxon>Spermatophyta</taxon>
        <taxon>Magnoliopsida</taxon>
        <taxon>eudicotyledons</taxon>
        <taxon>Gunneridae</taxon>
        <taxon>Pentapetalae</taxon>
        <taxon>asterids</taxon>
        <taxon>lamiids</taxon>
        <taxon>Solanales</taxon>
        <taxon>Solanaceae</taxon>
        <taxon>Solanoideae</taxon>
        <taxon>Solaneae</taxon>
        <taxon>Solanum</taxon>
    </lineage>
</organism>
<keyword evidence="3" id="KW-1003">Cell membrane</keyword>
<evidence type="ECO:0000256" key="4">
    <source>
        <dbReference type="ARBA" id="ARBA00022614"/>
    </source>
</evidence>
<evidence type="ECO:0000256" key="11">
    <source>
        <dbReference type="ARBA" id="ARBA00023180"/>
    </source>
</evidence>
<proteinExistence type="inferred from homology"/>
<sequence>MKISLLLQLSFITMLVVLFLINSPVYGHCLGDQKALLLKLKNGLTFDSSRSTKLVRWNQNTDCCQWPGVSCDQKGHVLVLELDNEAIFSGLENPTSLFDLQYLEKLNLAYNHLNSIQIATEVYKLTNLTYLNLSFAGFGGKIPMELSRLTKLTFLDLSNVALKLESGDLKTLVGNLANLRELYLDEVHISWKGIEWCSTLSSSLPQLRVLSMTNCGISSPFDPILLNLHFLSVIRLDGNNLSSIVPEFLANFTKLTTLSLSNCNLRGPLSSTHFGGLSELEYLYLEDNSIGGTLPTVVFSIPSLQVLELQNNHFSGEVHEFANASSSFLYELDLSNNYLNGSIPRSIFKLNRLSQLSLSSNSFSGTINIEAIKGLPRLKTLDLSYNNLRIDVQGNNSTSFPFPQMSELNLASCQLQKFPDLKNQSLMIALDLSYNNISGQVPSWIWSNSLSYLNLSCNFLEALEEPYDTSSELWSVIDLHNNRIHGNIPIVPTSLIYLSIANNKLTGSIPSSICNLYQLQFLDMSNNSINSKLPPCLFQMFDYLSVLNLGRNRLSGIILDTFLSNCSLKTLDLSNNNLEGKVPRSLQRCAFLEVLDIGNNKIRDTFPCMLKTLPSLHILVLRSNKFYGDLQCRIANQTWSKLQIIDIASNNFRGALLPHYFSNLEGMMKSRNPEPRLHYLEVEFINYGLYYRNRVTLTLKGQEMEIENILEVFTSIDFSSNNFEGEIPEVLGDLKLLYLLNFSHNALTGRIPKALGKLSQLGSLDLSVNQLSGRIPDELASLTFLAFLNLSFNQLSGRIPRGNQLQTFSAESFEGSTGLCDFPLKKLCSDTKMHGSSQPRSHSDDETVDGKYISFALGSSLCFGIVTWLLLHSTRYNGLVDRLLFRIFGEHKKAGRNRNRRRSR</sequence>
<keyword evidence="11" id="KW-0325">Glycoprotein</keyword>
<evidence type="ECO:0000256" key="12">
    <source>
        <dbReference type="SAM" id="SignalP"/>
    </source>
</evidence>
<protein>
    <submittedName>
        <fullName evidence="14">Verticillium wilt resistance</fullName>
    </submittedName>
</protein>
<comment type="similarity">
    <text evidence="2">Belongs to the RLP family.</text>
</comment>
<accession>M1BZU9</accession>
<evidence type="ECO:0000256" key="5">
    <source>
        <dbReference type="ARBA" id="ARBA00022692"/>
    </source>
</evidence>
<dbReference type="FunFam" id="3.80.10.10:FF:000041">
    <property type="entry name" value="LRR receptor-like serine/threonine-protein kinase ERECTA"/>
    <property type="match status" value="1"/>
</dbReference>
<feature type="chain" id="PRO_5004012321" evidence="12">
    <location>
        <begin position="28"/>
        <end position="904"/>
    </location>
</feature>
<keyword evidence="15" id="KW-1185">Reference proteome</keyword>
<dbReference type="Pfam" id="PF13855">
    <property type="entry name" value="LRR_8"/>
    <property type="match status" value="1"/>
</dbReference>
<evidence type="ECO:0000259" key="13">
    <source>
        <dbReference type="Pfam" id="PF08263"/>
    </source>
</evidence>
<dbReference type="Pfam" id="PF08263">
    <property type="entry name" value="LRRNT_2"/>
    <property type="match status" value="1"/>
</dbReference>
<dbReference type="PANTHER" id="PTHR48061">
    <property type="entry name" value="LEUCINE-RICH REPEAT RECEPTOR PROTEIN KINASE EMS1-LIKE-RELATED"/>
    <property type="match status" value="1"/>
</dbReference>
<dbReference type="InterPro" id="IPR013210">
    <property type="entry name" value="LRR_N_plant-typ"/>
</dbReference>
<dbReference type="InterPro" id="IPR046956">
    <property type="entry name" value="RLP23-like"/>
</dbReference>
<dbReference type="EnsemblPlants" id="PGSC0003DMT400056743">
    <property type="protein sequence ID" value="PGSC0003DMT400056743"/>
    <property type="gene ID" value="PGSC0003DMG400022068"/>
</dbReference>
<evidence type="ECO:0000313" key="15">
    <source>
        <dbReference type="Proteomes" id="UP000011115"/>
    </source>
</evidence>